<accession>A0A179DLS0</accession>
<comment type="caution">
    <text evidence="1">The sequence shown here is derived from an EMBL/GenBank/DDBJ whole genome shotgun (WGS) entry which is preliminary data.</text>
</comment>
<dbReference type="AlphaFoldDB" id="A0A179DLS0"/>
<reference evidence="1 2" key="2">
    <citation type="submission" date="2016-06" db="EMBL/GenBank/DDBJ databases">
        <title>Pedobacter psychrophilus sp. nov., isolated from Antarctic fragmentary rock.</title>
        <authorList>
            <person name="Svec P."/>
        </authorList>
    </citation>
    <scope>NUCLEOTIDE SEQUENCE [LARGE SCALE GENOMIC DNA]</scope>
    <source>
        <strain evidence="1 2">CCM 8644</strain>
    </source>
</reference>
<sequence>MEIEKKQTRNHWLHLRLSEVEKIQIHKAFLKTTQRRMSDYGRKILLGEPMIASYRNASMDELMNELIKLRKDLNGLANNFNQTVHKLHTLDHESSIQSLMNHYEIQRERLFNKVEEMRLMMNKIGSEWLRS</sequence>
<dbReference type="STRING" id="1826909.A5893_02350"/>
<keyword evidence="2" id="KW-1185">Reference proteome</keyword>
<dbReference type="EMBL" id="LWHJ01000011">
    <property type="protein sequence ID" value="OAQ41981.1"/>
    <property type="molecule type" value="Genomic_DNA"/>
</dbReference>
<dbReference type="Proteomes" id="UP000078459">
    <property type="component" value="Unassembled WGS sequence"/>
</dbReference>
<dbReference type="InterPro" id="IPR045788">
    <property type="entry name" value="MobC_2"/>
</dbReference>
<protein>
    <submittedName>
        <fullName evidence="1">Mobilization protein</fullName>
    </submittedName>
</protein>
<dbReference type="OrthoDB" id="950459at2"/>
<dbReference type="RefSeq" id="WP_068821013.1">
    <property type="nucleotide sequence ID" value="NZ_LWHJ01000011.1"/>
</dbReference>
<dbReference type="Pfam" id="PF19514">
    <property type="entry name" value="MobC_2"/>
    <property type="match status" value="1"/>
</dbReference>
<evidence type="ECO:0000313" key="1">
    <source>
        <dbReference type="EMBL" id="OAQ41981.1"/>
    </source>
</evidence>
<reference evidence="1 2" key="1">
    <citation type="submission" date="2016-04" db="EMBL/GenBank/DDBJ databases">
        <authorList>
            <person name="Evans L.H."/>
            <person name="Alamgir A."/>
            <person name="Owens N."/>
            <person name="Weber N.D."/>
            <person name="Virtaneva K."/>
            <person name="Barbian K."/>
            <person name="Babar A."/>
            <person name="Rosenke K."/>
        </authorList>
    </citation>
    <scope>NUCLEOTIDE SEQUENCE [LARGE SCALE GENOMIC DNA]</scope>
    <source>
        <strain evidence="1 2">CCM 8644</strain>
    </source>
</reference>
<proteinExistence type="predicted"/>
<name>A0A179DLS0_9SPHI</name>
<organism evidence="1 2">
    <name type="scientific">Pedobacter psychrophilus</name>
    <dbReference type="NCBI Taxonomy" id="1826909"/>
    <lineage>
        <taxon>Bacteria</taxon>
        <taxon>Pseudomonadati</taxon>
        <taxon>Bacteroidota</taxon>
        <taxon>Sphingobacteriia</taxon>
        <taxon>Sphingobacteriales</taxon>
        <taxon>Sphingobacteriaceae</taxon>
        <taxon>Pedobacter</taxon>
    </lineage>
</organism>
<evidence type="ECO:0000313" key="2">
    <source>
        <dbReference type="Proteomes" id="UP000078459"/>
    </source>
</evidence>
<gene>
    <name evidence="1" type="ORF">A5893_02350</name>
</gene>